<dbReference type="Gene3D" id="3.30.379.10">
    <property type="entry name" value="Chitobiase/beta-hexosaminidase domain 2-like"/>
    <property type="match status" value="1"/>
</dbReference>
<proteinExistence type="inferred from homology"/>
<evidence type="ECO:0000256" key="6">
    <source>
        <dbReference type="PIRSR" id="PIRSR625705-1"/>
    </source>
</evidence>
<feature type="domain" description="Glycoside hydrolase family 20 catalytic" evidence="7">
    <location>
        <begin position="163"/>
        <end position="513"/>
    </location>
</feature>
<dbReference type="RefSeq" id="WP_200755172.1">
    <property type="nucleotide sequence ID" value="NZ_AP023322.1"/>
</dbReference>
<dbReference type="InterPro" id="IPR017853">
    <property type="entry name" value="GH"/>
</dbReference>
<dbReference type="KEGG" id="copr:Cop2CBH44_31040"/>
<dbReference type="EMBL" id="AP023322">
    <property type="protein sequence ID" value="BCI64751.1"/>
    <property type="molecule type" value="Genomic_DNA"/>
</dbReference>
<dbReference type="CDD" id="cd06563">
    <property type="entry name" value="GH20_chitobiase-like"/>
    <property type="match status" value="1"/>
</dbReference>
<feature type="domain" description="Beta-hexosaminidase bacterial type N-terminal" evidence="8">
    <location>
        <begin position="27"/>
        <end position="160"/>
    </location>
</feature>
<dbReference type="Proteomes" id="UP000594042">
    <property type="component" value="Chromosome"/>
</dbReference>
<dbReference type="Pfam" id="PF00728">
    <property type="entry name" value="Glyco_hydro_20"/>
    <property type="match status" value="1"/>
</dbReference>
<dbReference type="InterPro" id="IPR026876">
    <property type="entry name" value="Fn3_assoc_repeat"/>
</dbReference>
<dbReference type="GO" id="GO:0005975">
    <property type="term" value="P:carbohydrate metabolic process"/>
    <property type="evidence" value="ECO:0007669"/>
    <property type="project" value="InterPro"/>
</dbReference>
<dbReference type="GO" id="GO:0030203">
    <property type="term" value="P:glycosaminoglycan metabolic process"/>
    <property type="evidence" value="ECO:0007669"/>
    <property type="project" value="TreeGrafter"/>
</dbReference>
<evidence type="ECO:0000256" key="1">
    <source>
        <dbReference type="ARBA" id="ARBA00001231"/>
    </source>
</evidence>
<evidence type="ECO:0000256" key="3">
    <source>
        <dbReference type="ARBA" id="ARBA00012663"/>
    </source>
</evidence>
<comment type="catalytic activity">
    <reaction evidence="1">
        <text>Hydrolysis of terminal non-reducing N-acetyl-D-hexosamine residues in N-acetyl-beta-D-hexosaminides.</text>
        <dbReference type="EC" id="3.2.1.52"/>
    </reaction>
</comment>
<accession>A0A7G1I2C2</accession>
<dbReference type="SUPFAM" id="SSF51445">
    <property type="entry name" value="(Trans)glycosidases"/>
    <property type="match status" value="1"/>
</dbReference>
<evidence type="ECO:0000313" key="10">
    <source>
        <dbReference type="Proteomes" id="UP000594042"/>
    </source>
</evidence>
<keyword evidence="4" id="KW-0378">Hydrolase</keyword>
<comment type="similarity">
    <text evidence="2">Belongs to the glycosyl hydrolase 20 family.</text>
</comment>
<evidence type="ECO:0000256" key="4">
    <source>
        <dbReference type="ARBA" id="ARBA00022801"/>
    </source>
</evidence>
<dbReference type="Pfam" id="PF02838">
    <property type="entry name" value="Glyco_hydro_20b"/>
    <property type="match status" value="1"/>
</dbReference>
<protein>
    <recommendedName>
        <fullName evidence="3">beta-N-acetylhexosaminidase</fullName>
        <ecNumber evidence="3">3.2.1.52</ecNumber>
    </recommendedName>
</protein>
<keyword evidence="5" id="KW-0326">Glycosidase</keyword>
<dbReference type="PANTHER" id="PTHR22600:SF57">
    <property type="entry name" value="BETA-N-ACETYLHEXOSAMINIDASE"/>
    <property type="match status" value="1"/>
</dbReference>
<dbReference type="SUPFAM" id="SSF49785">
    <property type="entry name" value="Galactose-binding domain-like"/>
    <property type="match status" value="1"/>
</dbReference>
<organism evidence="9 10">
    <name type="scientific">Coprobacter secundus subsp. similis</name>
    <dbReference type="NCBI Taxonomy" id="2751153"/>
    <lineage>
        <taxon>Bacteria</taxon>
        <taxon>Pseudomonadati</taxon>
        <taxon>Bacteroidota</taxon>
        <taxon>Bacteroidia</taxon>
        <taxon>Bacteroidales</taxon>
        <taxon>Barnesiellaceae</taxon>
        <taxon>Coprobacter</taxon>
    </lineage>
</organism>
<dbReference type="PANTHER" id="PTHR22600">
    <property type="entry name" value="BETA-HEXOSAMINIDASE"/>
    <property type="match status" value="1"/>
</dbReference>
<dbReference type="InterPro" id="IPR015883">
    <property type="entry name" value="Glyco_hydro_20_cat"/>
</dbReference>
<gene>
    <name evidence="9" type="ORF">Cop2CBH44_31040</name>
</gene>
<keyword evidence="10" id="KW-1185">Reference proteome</keyword>
<evidence type="ECO:0000259" key="8">
    <source>
        <dbReference type="Pfam" id="PF02838"/>
    </source>
</evidence>
<dbReference type="EC" id="3.2.1.52" evidence="3"/>
<dbReference type="Gene3D" id="3.20.20.80">
    <property type="entry name" value="Glycosidases"/>
    <property type="match status" value="1"/>
</dbReference>
<sequence length="781" mass="87973">MKNIKRHLAIAVLGISLLSCSVEKNRYELIPYPNNMEQLPGHFVFDDNTNIFVAPECGNEMTDIASAFATHFNEISGKSITVTPTESGKKSLSIKLDKSLAPEAYRLNINNDKIEIFVSAPNAFRFALQTVKQLLPAAIYGNEKVANADWSIPCANIDDAPRFGYRGLHLDVARHFFPLDEVKRILNVMAVHKLNTLHWHLTDDQGWRIEIKKYPKLTEIGSIRHKTMIRKEWDNYDTTPHGGFYTQDELREMVKYAAELGITIIPEIDLPGHMMAALAAYPELGCTEGPYEVSGQWGIRDDVLCVGKENTFNFIENVLLEVIDIFPSKYIHIGGDECPKIRWEKCPACQARIRQLGLKDDEHGKAEHYLQSYTTHRVEEFLNKHGRNIIGWDEILEGGLATNATVMSWRGTTGGIEAVKQGHQAIMTPTGPLYFDYYQTSDTQNEPLAIGGNNPIELVYNFNPVPDTLSQEQSKLILGTQANLWTEYIATPEHLEYMILPRLAALSEVQWTQVKNKNYDRFLDNLGKSIAIYDVMGLNYAKHVFEVKGEYLVNGEKDCIEATLRTQGNHPIYYTLDGSEPTESSMRYTSPIEIVPDKDSCILKAIVVRGNMKTRTLVRPFQFSKSSGHLATLKNAPNEKYTYNGATILTDGIRGDFNYSNGCWLGFKDTPLDATIDMGEPQQISSVKVGTLVQYSEYIFPPTKITVYAAEGNNEMQEVGKLDIPITKVQDKDGLREYSCDFSPIQASKIRIVIETTSQIPAWHGAKGEKAWLFVDEISVD</sequence>
<dbReference type="Gene3D" id="2.60.120.260">
    <property type="entry name" value="Galactose-binding domain-like"/>
    <property type="match status" value="1"/>
</dbReference>
<evidence type="ECO:0000259" key="7">
    <source>
        <dbReference type="Pfam" id="PF00728"/>
    </source>
</evidence>
<dbReference type="SUPFAM" id="SSF55545">
    <property type="entry name" value="beta-N-acetylhexosaminidase-like domain"/>
    <property type="match status" value="1"/>
</dbReference>
<dbReference type="PRINTS" id="PR00738">
    <property type="entry name" value="GLHYDRLASE20"/>
</dbReference>
<dbReference type="InterPro" id="IPR029018">
    <property type="entry name" value="Hex-like_dom2"/>
</dbReference>
<dbReference type="InterPro" id="IPR015882">
    <property type="entry name" value="HEX_bac_N"/>
</dbReference>
<dbReference type="InterPro" id="IPR008979">
    <property type="entry name" value="Galactose-bd-like_sf"/>
</dbReference>
<evidence type="ECO:0000256" key="5">
    <source>
        <dbReference type="ARBA" id="ARBA00023295"/>
    </source>
</evidence>
<evidence type="ECO:0000313" key="9">
    <source>
        <dbReference type="EMBL" id="BCI64751.1"/>
    </source>
</evidence>
<dbReference type="Pfam" id="PF13287">
    <property type="entry name" value="Fn3_assoc"/>
    <property type="match status" value="1"/>
</dbReference>
<dbReference type="PROSITE" id="PS51257">
    <property type="entry name" value="PROKAR_LIPOPROTEIN"/>
    <property type="match status" value="1"/>
</dbReference>
<dbReference type="AlphaFoldDB" id="A0A7G1I2C2"/>
<reference evidence="10" key="1">
    <citation type="submission" date="2020-07" db="EMBL/GenBank/DDBJ databases">
        <title>Complete genome sequencing of Coprobacter sp. strain 2CBH44.</title>
        <authorList>
            <person name="Sakamoto M."/>
            <person name="Murakami T."/>
            <person name="Mori H."/>
        </authorList>
    </citation>
    <scope>NUCLEOTIDE SEQUENCE [LARGE SCALE GENOMIC DNA]</scope>
    <source>
        <strain evidence="10">2CBH44</strain>
    </source>
</reference>
<evidence type="ECO:0000256" key="2">
    <source>
        <dbReference type="ARBA" id="ARBA00006285"/>
    </source>
</evidence>
<name>A0A7G1I2C2_9BACT</name>
<dbReference type="InterPro" id="IPR025705">
    <property type="entry name" value="Beta_hexosaminidase_sua/sub"/>
</dbReference>
<dbReference type="GO" id="GO:0004563">
    <property type="term" value="F:beta-N-acetylhexosaminidase activity"/>
    <property type="evidence" value="ECO:0007669"/>
    <property type="project" value="UniProtKB-EC"/>
</dbReference>
<feature type="active site" description="Proton donor" evidence="6">
    <location>
        <position position="337"/>
    </location>
</feature>
<dbReference type="GO" id="GO:0016020">
    <property type="term" value="C:membrane"/>
    <property type="evidence" value="ECO:0007669"/>
    <property type="project" value="TreeGrafter"/>
</dbReference>